<reference evidence="3" key="2">
    <citation type="journal article" date="2013" name="Mar. Genomics">
        <title>Expression of sulfatases in Rhodopirellula baltica and the diversity of sulfatases in the genus Rhodopirellula.</title>
        <authorList>
            <person name="Wegner C.E."/>
            <person name="Richter-Heitmann T."/>
            <person name="Klindworth A."/>
            <person name="Klockow C."/>
            <person name="Richter M."/>
            <person name="Achstetter T."/>
            <person name="Glockner F.O."/>
            <person name="Harder J."/>
        </authorList>
    </citation>
    <scope>NUCLEOTIDE SEQUENCE [LARGE SCALE GENOMIC DNA]</scope>
    <source>
        <strain evidence="3">6C</strain>
    </source>
</reference>
<proteinExistence type="predicted"/>
<keyword evidence="2" id="KW-0472">Membrane</keyword>
<feature type="region of interest" description="Disordered" evidence="1">
    <location>
        <begin position="103"/>
        <end position="125"/>
    </location>
</feature>
<sequence length="125" mass="13169">MVLLFGWQVHWGWSPKVKSAGESALLISLDSSEFILSRSLIGSIAALVLAVPASAHPGHGSTEGLTHYAAEPAHVVPMLASFAASGLLLAAGWFAIGRLNQSQTGTAAQPIRVEDQSPRRASRTR</sequence>
<keyword evidence="2" id="KW-1133">Transmembrane helix</keyword>
<gene>
    <name evidence="3" type="ORF">RE6C_03693</name>
</gene>
<protein>
    <submittedName>
        <fullName evidence="3">Signal peptide protein</fullName>
    </submittedName>
</protein>
<reference evidence="3" key="1">
    <citation type="submission" date="2012-11" db="EMBL/GenBank/DDBJ databases">
        <title>Permanent draft genomes of Rhodopirellula europaea strain SH398 and 6C.</title>
        <authorList>
            <person name="Richter M."/>
            <person name="Richter-Heitmann T."/>
            <person name="Frank C."/>
            <person name="Harder J."/>
            <person name="Glockner F.O."/>
        </authorList>
    </citation>
    <scope>NUCLEOTIDE SEQUENCE</scope>
    <source>
        <strain evidence="3">6C</strain>
    </source>
</reference>
<dbReference type="Proteomes" id="UP000011529">
    <property type="component" value="Unassembled WGS sequence"/>
</dbReference>
<keyword evidence="4" id="KW-1185">Reference proteome</keyword>
<accession>M2B059</accession>
<evidence type="ECO:0000256" key="1">
    <source>
        <dbReference type="SAM" id="MobiDB-lite"/>
    </source>
</evidence>
<evidence type="ECO:0000256" key="2">
    <source>
        <dbReference type="SAM" id="Phobius"/>
    </source>
</evidence>
<name>M2B059_9BACT</name>
<comment type="caution">
    <text evidence="3">The sequence shown here is derived from an EMBL/GenBank/DDBJ whole genome shotgun (WGS) entry which is preliminary data.</text>
</comment>
<dbReference type="EMBL" id="ANMO01000168">
    <property type="protein sequence ID" value="EMB15604.1"/>
    <property type="molecule type" value="Genomic_DNA"/>
</dbReference>
<evidence type="ECO:0000313" key="3">
    <source>
        <dbReference type="EMBL" id="EMB15604.1"/>
    </source>
</evidence>
<dbReference type="AlphaFoldDB" id="M2B059"/>
<keyword evidence="2" id="KW-0812">Transmembrane</keyword>
<organism evidence="3 4">
    <name type="scientific">Rhodopirellula europaea 6C</name>
    <dbReference type="NCBI Taxonomy" id="1263867"/>
    <lineage>
        <taxon>Bacteria</taxon>
        <taxon>Pseudomonadati</taxon>
        <taxon>Planctomycetota</taxon>
        <taxon>Planctomycetia</taxon>
        <taxon>Pirellulales</taxon>
        <taxon>Pirellulaceae</taxon>
        <taxon>Rhodopirellula</taxon>
    </lineage>
</organism>
<evidence type="ECO:0000313" key="4">
    <source>
        <dbReference type="Proteomes" id="UP000011529"/>
    </source>
</evidence>
<feature type="transmembrane region" description="Helical" evidence="2">
    <location>
        <begin position="75"/>
        <end position="96"/>
    </location>
</feature>
<dbReference type="PATRIC" id="fig|1263867.3.peg.3950"/>